<evidence type="ECO:0000313" key="2">
    <source>
        <dbReference type="Proteomes" id="UP000267096"/>
    </source>
</evidence>
<sequence>MVHVVSDKCLEMSHDGSKLMVRTCDVNNTYQQWIFQDYNEEKAKEFGLL</sequence>
<dbReference type="SUPFAM" id="SSF50370">
    <property type="entry name" value="Ricin B-like lectins"/>
    <property type="match status" value="1"/>
</dbReference>
<keyword evidence="2" id="KW-1185">Reference proteome</keyword>
<proteinExistence type="predicted"/>
<gene>
    <name evidence="1" type="ORF">ASIM_LOCUS1217</name>
</gene>
<name>A0A3P6N1G0_ANISI</name>
<dbReference type="AlphaFoldDB" id="A0A3P6N1G0"/>
<dbReference type="Proteomes" id="UP000267096">
    <property type="component" value="Unassembled WGS sequence"/>
</dbReference>
<reference evidence="1 2" key="1">
    <citation type="submission" date="2018-11" db="EMBL/GenBank/DDBJ databases">
        <authorList>
            <consortium name="Pathogen Informatics"/>
        </authorList>
    </citation>
    <scope>NUCLEOTIDE SEQUENCE [LARGE SCALE GENOMIC DNA]</scope>
</reference>
<evidence type="ECO:0008006" key="3">
    <source>
        <dbReference type="Google" id="ProtNLM"/>
    </source>
</evidence>
<dbReference type="EMBL" id="UYRR01001179">
    <property type="protein sequence ID" value="VDK18531.1"/>
    <property type="molecule type" value="Genomic_DNA"/>
</dbReference>
<dbReference type="Gene3D" id="2.80.10.50">
    <property type="match status" value="1"/>
</dbReference>
<organism evidence="1 2">
    <name type="scientific">Anisakis simplex</name>
    <name type="common">Herring worm</name>
    <dbReference type="NCBI Taxonomy" id="6269"/>
    <lineage>
        <taxon>Eukaryota</taxon>
        <taxon>Metazoa</taxon>
        <taxon>Ecdysozoa</taxon>
        <taxon>Nematoda</taxon>
        <taxon>Chromadorea</taxon>
        <taxon>Rhabditida</taxon>
        <taxon>Spirurina</taxon>
        <taxon>Ascaridomorpha</taxon>
        <taxon>Ascaridoidea</taxon>
        <taxon>Anisakidae</taxon>
        <taxon>Anisakis</taxon>
        <taxon>Anisakis simplex complex</taxon>
    </lineage>
</organism>
<evidence type="ECO:0000313" key="1">
    <source>
        <dbReference type="EMBL" id="VDK18531.1"/>
    </source>
</evidence>
<dbReference type="OrthoDB" id="6119243at2759"/>
<dbReference type="InterPro" id="IPR035992">
    <property type="entry name" value="Ricin_B-like_lectins"/>
</dbReference>
<accession>A0A3P6N1G0</accession>
<protein>
    <recommendedName>
        <fullName evidence="3">Ricin B lectin domain-containing protein</fullName>
    </recommendedName>
</protein>